<dbReference type="Pfam" id="PF00440">
    <property type="entry name" value="TetR_N"/>
    <property type="match status" value="1"/>
</dbReference>
<keyword evidence="5" id="KW-1185">Reference proteome</keyword>
<dbReference type="InterPro" id="IPR041583">
    <property type="entry name" value="TetR_C_31"/>
</dbReference>
<sequence length="186" mass="20279">MSDKDRKPGYGDGKEALLRATVEVVAKKGLRGMTFRAVAEAAGVNNTLIAHHFGNRDKLLAAALEWSTTGSIAAADLSEYVHDSHAFRQALLKNVATQPELEIFQYEMILEATRREEIRPAVHELYRRYLAALLPGLSPNGIAPNKALGRALFAALDGLMLQYFSRAITAEELSESLEALEAALAS</sequence>
<dbReference type="Proteomes" id="UP000433493">
    <property type="component" value="Unassembled WGS sequence"/>
</dbReference>
<dbReference type="OrthoDB" id="9816296at2"/>
<dbReference type="Pfam" id="PF17940">
    <property type="entry name" value="TetR_C_31"/>
    <property type="match status" value="1"/>
</dbReference>
<feature type="domain" description="HTH tetR-type" evidence="3">
    <location>
        <begin position="11"/>
        <end position="71"/>
    </location>
</feature>
<dbReference type="InterPro" id="IPR050109">
    <property type="entry name" value="HTH-type_TetR-like_transc_reg"/>
</dbReference>
<evidence type="ECO:0000313" key="5">
    <source>
        <dbReference type="Proteomes" id="UP000433493"/>
    </source>
</evidence>
<keyword evidence="1 2" id="KW-0238">DNA-binding</keyword>
<dbReference type="PRINTS" id="PR00455">
    <property type="entry name" value="HTHTETR"/>
</dbReference>
<dbReference type="SUPFAM" id="SSF46689">
    <property type="entry name" value="Homeodomain-like"/>
    <property type="match status" value="1"/>
</dbReference>
<dbReference type="Gene3D" id="1.10.357.10">
    <property type="entry name" value="Tetracycline Repressor, domain 2"/>
    <property type="match status" value="1"/>
</dbReference>
<dbReference type="GO" id="GO:0000976">
    <property type="term" value="F:transcription cis-regulatory region binding"/>
    <property type="evidence" value="ECO:0007669"/>
    <property type="project" value="TreeGrafter"/>
</dbReference>
<protein>
    <submittedName>
        <fullName evidence="4">TetR/AcrR family transcriptional regulator</fullName>
    </submittedName>
</protein>
<dbReference type="PANTHER" id="PTHR30055:SF235">
    <property type="entry name" value="TRANSCRIPTIONAL REGULATORY PROTEIN"/>
    <property type="match status" value="1"/>
</dbReference>
<organism evidence="4 5">
    <name type="scientific">Gulosibacter chungangensis</name>
    <dbReference type="NCBI Taxonomy" id="979746"/>
    <lineage>
        <taxon>Bacteria</taxon>
        <taxon>Bacillati</taxon>
        <taxon>Actinomycetota</taxon>
        <taxon>Actinomycetes</taxon>
        <taxon>Micrococcales</taxon>
        <taxon>Microbacteriaceae</taxon>
        <taxon>Gulosibacter</taxon>
    </lineage>
</organism>
<feature type="DNA-binding region" description="H-T-H motif" evidence="2">
    <location>
        <begin position="34"/>
        <end position="53"/>
    </location>
</feature>
<accession>A0A7J5BFN3</accession>
<dbReference type="PANTHER" id="PTHR30055">
    <property type="entry name" value="HTH-TYPE TRANSCRIPTIONAL REGULATOR RUTR"/>
    <property type="match status" value="1"/>
</dbReference>
<dbReference type="InterPro" id="IPR009057">
    <property type="entry name" value="Homeodomain-like_sf"/>
</dbReference>
<comment type="caution">
    <text evidence="4">The sequence shown here is derived from an EMBL/GenBank/DDBJ whole genome shotgun (WGS) entry which is preliminary data.</text>
</comment>
<name>A0A7J5BFN3_9MICO</name>
<proteinExistence type="predicted"/>
<evidence type="ECO:0000259" key="3">
    <source>
        <dbReference type="PROSITE" id="PS50977"/>
    </source>
</evidence>
<dbReference type="RefSeq" id="WP_158051065.1">
    <property type="nucleotide sequence ID" value="NZ_WBKB01000001.1"/>
</dbReference>
<dbReference type="AlphaFoldDB" id="A0A7J5BFN3"/>
<reference evidence="4 5" key="1">
    <citation type="submission" date="2019-09" db="EMBL/GenBank/DDBJ databases">
        <title>Phylogeny of genus Pseudoclavibacter and closely related genus.</title>
        <authorList>
            <person name="Li Y."/>
        </authorList>
    </citation>
    <scope>NUCLEOTIDE SEQUENCE [LARGE SCALE GENOMIC DNA]</scope>
    <source>
        <strain evidence="4 5">KCTC 13959</strain>
    </source>
</reference>
<dbReference type="EMBL" id="WBKB01000001">
    <property type="protein sequence ID" value="KAB1645055.1"/>
    <property type="molecule type" value="Genomic_DNA"/>
</dbReference>
<dbReference type="GO" id="GO:0003700">
    <property type="term" value="F:DNA-binding transcription factor activity"/>
    <property type="evidence" value="ECO:0007669"/>
    <property type="project" value="TreeGrafter"/>
</dbReference>
<evidence type="ECO:0000256" key="2">
    <source>
        <dbReference type="PROSITE-ProRule" id="PRU00335"/>
    </source>
</evidence>
<dbReference type="InterPro" id="IPR001647">
    <property type="entry name" value="HTH_TetR"/>
</dbReference>
<evidence type="ECO:0000313" key="4">
    <source>
        <dbReference type="EMBL" id="KAB1645055.1"/>
    </source>
</evidence>
<dbReference type="PROSITE" id="PS50977">
    <property type="entry name" value="HTH_TETR_2"/>
    <property type="match status" value="1"/>
</dbReference>
<gene>
    <name evidence="4" type="ORF">F8O05_02025</name>
</gene>
<evidence type="ECO:0000256" key="1">
    <source>
        <dbReference type="ARBA" id="ARBA00023125"/>
    </source>
</evidence>